<evidence type="ECO:0000313" key="4">
    <source>
        <dbReference type="RefSeq" id="XP_058978580.1"/>
    </source>
</evidence>
<dbReference type="PANTHER" id="PTHR11012:SF12">
    <property type="entry name" value="CHK KINASE-LIKE DOMAIN-CONTAINING PROTEIN-RELATED"/>
    <property type="match status" value="1"/>
</dbReference>
<dbReference type="SMART" id="SM00587">
    <property type="entry name" value="CHK"/>
    <property type="match status" value="1"/>
</dbReference>
<dbReference type="VEuPathDB" id="VectorBase:MDOMA2_003909"/>
<evidence type="ECO:0000259" key="1">
    <source>
        <dbReference type="SMART" id="SM00587"/>
    </source>
</evidence>
<dbReference type="eggNOG" id="ENOG502RZD1">
    <property type="taxonomic scope" value="Eukaryota"/>
</dbReference>
<dbReference type="Proteomes" id="UP001652621">
    <property type="component" value="Unplaced"/>
</dbReference>
<sequence>MSYYNDDELTAPDWINKEFLEEVLGNYEDNGPVEVLKFDMSPASMKGDHYASAMFRCKVEYRFLDKQPAEVKTISLIIKTLPVAEGMKREMLMESKVFETEIEMYTQALPKISKILAQCGEPTTLSAEIIYYSLSPNKVIIFQDLCELGYDTVRGRCLTEDEVKQVYTKLAKLHAVSYMLGHSETPDVVTKYQEGFMSLSMPMVKSLLANGLKNFINVLESHEELKIYVDKAKAMQNEIEPACKDLFNAYRLNKGQGDIFVLNHGDFHMKNLMFKFDAHNQMEDMIMVDFQISCYAPSVIDLLYSQFLILDAEMRLRRHEFMQYYFSEFLRILKKINYQGKLPKYSDFQISSLKYRHFVIYMVVVMLPMVVDFMGKTVEELKDTDINELLENPDVNALNYKLPVYAEELKRFLPQLLNEGYMD</sequence>
<dbReference type="Gene3D" id="3.90.1200.10">
    <property type="match status" value="1"/>
</dbReference>
<dbReference type="EnsemblMetazoa" id="MDOA008770-RA">
    <property type="protein sequence ID" value="MDOA008770-PA"/>
    <property type="gene ID" value="MDOA008770"/>
</dbReference>
<evidence type="ECO:0000313" key="3">
    <source>
        <dbReference type="Proteomes" id="UP001652621"/>
    </source>
</evidence>
<dbReference type="InterPro" id="IPR004119">
    <property type="entry name" value="EcKL"/>
</dbReference>
<evidence type="ECO:0000313" key="2">
    <source>
        <dbReference type="EnsemblMetazoa" id="MDOA008770-PA"/>
    </source>
</evidence>
<dbReference type="Pfam" id="PF02958">
    <property type="entry name" value="EcKL"/>
    <property type="match status" value="1"/>
</dbReference>
<reference evidence="4" key="2">
    <citation type="submission" date="2025-05" db="UniProtKB">
        <authorList>
            <consortium name="RefSeq"/>
        </authorList>
    </citation>
    <scope>IDENTIFICATION</scope>
    <source>
        <strain evidence="4">Aabys</strain>
        <tissue evidence="4">Whole body</tissue>
    </source>
</reference>
<dbReference type="RefSeq" id="XP_058978580.1">
    <property type="nucleotide sequence ID" value="XM_059122597.1"/>
</dbReference>
<proteinExistence type="predicted"/>
<reference evidence="2" key="1">
    <citation type="submission" date="2020-05" db="UniProtKB">
        <authorList>
            <consortium name="EnsemblMetazoa"/>
        </authorList>
    </citation>
    <scope>IDENTIFICATION</scope>
    <source>
        <strain evidence="2">Aabys</strain>
    </source>
</reference>
<dbReference type="InterPro" id="IPR011009">
    <property type="entry name" value="Kinase-like_dom_sf"/>
</dbReference>
<organism evidence="2">
    <name type="scientific">Musca domestica</name>
    <name type="common">House fly</name>
    <dbReference type="NCBI Taxonomy" id="7370"/>
    <lineage>
        <taxon>Eukaryota</taxon>
        <taxon>Metazoa</taxon>
        <taxon>Ecdysozoa</taxon>
        <taxon>Arthropoda</taxon>
        <taxon>Hexapoda</taxon>
        <taxon>Insecta</taxon>
        <taxon>Pterygota</taxon>
        <taxon>Neoptera</taxon>
        <taxon>Endopterygota</taxon>
        <taxon>Diptera</taxon>
        <taxon>Brachycera</taxon>
        <taxon>Muscomorpha</taxon>
        <taxon>Muscoidea</taxon>
        <taxon>Muscidae</taxon>
        <taxon>Musca</taxon>
    </lineage>
</organism>
<dbReference type="EnsemblMetazoa" id="MDOA008770-RB">
    <property type="protein sequence ID" value="MDOA008770-PB"/>
    <property type="gene ID" value="MDOA008770"/>
</dbReference>
<accession>A0A1I8MV76</accession>
<dbReference type="OrthoDB" id="8250698at2759"/>
<dbReference type="AlphaFoldDB" id="A0A1I8MV76"/>
<dbReference type="VEuPathDB" id="VectorBase:MDOA008770"/>
<gene>
    <name evidence="2" type="primary">101893919</name>
    <name evidence="4" type="synonym">LOC101893919</name>
</gene>
<dbReference type="PANTHER" id="PTHR11012">
    <property type="entry name" value="PROTEIN KINASE-LIKE DOMAIN-CONTAINING"/>
    <property type="match status" value="1"/>
</dbReference>
<feature type="domain" description="CHK kinase-like" evidence="1">
    <location>
        <begin position="140"/>
        <end position="335"/>
    </location>
</feature>
<dbReference type="InterPro" id="IPR015897">
    <property type="entry name" value="CHK_kinase-like"/>
</dbReference>
<name>A0A1I8MV76_MUSDO</name>
<keyword evidence="3" id="KW-1185">Reference proteome</keyword>
<dbReference type="STRING" id="7370.A0A1I8MV76"/>
<dbReference type="SUPFAM" id="SSF56112">
    <property type="entry name" value="Protein kinase-like (PK-like)"/>
    <property type="match status" value="1"/>
</dbReference>
<protein>
    <submittedName>
        <fullName evidence="4">Uncharacterized protein LOC101893919</fullName>
    </submittedName>
</protein>